<protein>
    <submittedName>
        <fullName evidence="1">Uncharacterized protein</fullName>
    </submittedName>
</protein>
<comment type="caution">
    <text evidence="1">The sequence shown here is derived from an EMBL/GenBank/DDBJ whole genome shotgun (WGS) entry which is preliminary data.</text>
</comment>
<name>A0ACB1AIZ8_MELEN</name>
<accession>A0ACB1AIZ8</accession>
<gene>
    <name evidence="1" type="ORF">MENTE1834_LOCUS39314</name>
</gene>
<dbReference type="EMBL" id="CAVMJV010000088">
    <property type="protein sequence ID" value="CAK5091474.1"/>
    <property type="molecule type" value="Genomic_DNA"/>
</dbReference>
<sequence>MNLLLIFPLLNFLLLQFTNLINCQHQSFANTKFELPETLPEEEQNMVEIAANQDITPETQPPPPPTTPTPTPPPPTETTTELTTTLPTTTTTLPTTTLLTTINNTQQQKTPLPVLPNLVELPRFVERGNVQVKGMEEKNF</sequence>
<evidence type="ECO:0000313" key="2">
    <source>
        <dbReference type="Proteomes" id="UP001497535"/>
    </source>
</evidence>
<dbReference type="Proteomes" id="UP001497535">
    <property type="component" value="Unassembled WGS sequence"/>
</dbReference>
<keyword evidence="2" id="KW-1185">Reference proteome</keyword>
<evidence type="ECO:0000313" key="1">
    <source>
        <dbReference type="EMBL" id="CAK5091474.1"/>
    </source>
</evidence>
<reference evidence="1" key="1">
    <citation type="submission" date="2023-11" db="EMBL/GenBank/DDBJ databases">
        <authorList>
            <person name="Poullet M."/>
        </authorList>
    </citation>
    <scope>NUCLEOTIDE SEQUENCE</scope>
    <source>
        <strain evidence="1">E1834</strain>
    </source>
</reference>
<proteinExistence type="predicted"/>
<organism evidence="1 2">
    <name type="scientific">Meloidogyne enterolobii</name>
    <name type="common">Root-knot nematode worm</name>
    <name type="synonym">Meloidogyne mayaguensis</name>
    <dbReference type="NCBI Taxonomy" id="390850"/>
    <lineage>
        <taxon>Eukaryota</taxon>
        <taxon>Metazoa</taxon>
        <taxon>Ecdysozoa</taxon>
        <taxon>Nematoda</taxon>
        <taxon>Chromadorea</taxon>
        <taxon>Rhabditida</taxon>
        <taxon>Tylenchina</taxon>
        <taxon>Tylenchomorpha</taxon>
        <taxon>Tylenchoidea</taxon>
        <taxon>Meloidogynidae</taxon>
        <taxon>Meloidogyninae</taxon>
        <taxon>Meloidogyne</taxon>
    </lineage>
</organism>